<accession>A0A2W5ST41</accession>
<reference evidence="1 2" key="1">
    <citation type="submission" date="2017-08" db="EMBL/GenBank/DDBJ databases">
        <title>Infants hospitalized years apart are colonized by the same room-sourced microbial strains.</title>
        <authorList>
            <person name="Brooks B."/>
            <person name="Olm M.R."/>
            <person name="Firek B.A."/>
            <person name="Baker R."/>
            <person name="Thomas B.C."/>
            <person name="Morowitz M.J."/>
            <person name="Banfield J.F."/>
        </authorList>
    </citation>
    <scope>NUCLEOTIDE SEQUENCE [LARGE SCALE GENOMIC DNA]</scope>
    <source>
        <strain evidence="1">S2_003_000_R2_14</strain>
    </source>
</reference>
<dbReference type="AlphaFoldDB" id="A0A2W5ST41"/>
<evidence type="ECO:0008006" key="3">
    <source>
        <dbReference type="Google" id="ProtNLM"/>
    </source>
</evidence>
<dbReference type="Proteomes" id="UP000249061">
    <property type="component" value="Unassembled WGS sequence"/>
</dbReference>
<dbReference type="Gene3D" id="2.60.120.620">
    <property type="entry name" value="q2cbj1_9rhob like domain"/>
    <property type="match status" value="1"/>
</dbReference>
<sequence length="242" mass="27190">MKKFPAEFEALLTKTGRKVLAGTHAELSGVLATGRSRFVGAEGLLDSRKSKALAKLLDEQLSELLMPMEQEIPRSATWGMKVAYKEKLPKTVRVQTAMLDEDESPALERAKELGLITMLRSQSFHAFAQALSGYPLRKQWGLQTLCYRPGDYSGPHNDHHPDEPLGAQGYTDLHLTLCNDGVEHQWIVYEKKSHLSEIQSIATVGGVTCYRLPFWHYTTPLVGSAKARRWVLLGTFLDHWDD</sequence>
<protein>
    <recommendedName>
        <fullName evidence="3">Fe2OG dioxygenase domain-containing protein</fullName>
    </recommendedName>
</protein>
<name>A0A2W5ST41_9BACT</name>
<evidence type="ECO:0000313" key="2">
    <source>
        <dbReference type="Proteomes" id="UP000249061"/>
    </source>
</evidence>
<proteinExistence type="predicted"/>
<gene>
    <name evidence="1" type="ORF">DI536_31410</name>
</gene>
<organism evidence="1 2">
    <name type="scientific">Archangium gephyra</name>
    <dbReference type="NCBI Taxonomy" id="48"/>
    <lineage>
        <taxon>Bacteria</taxon>
        <taxon>Pseudomonadati</taxon>
        <taxon>Myxococcota</taxon>
        <taxon>Myxococcia</taxon>
        <taxon>Myxococcales</taxon>
        <taxon>Cystobacterineae</taxon>
        <taxon>Archangiaceae</taxon>
        <taxon>Archangium</taxon>
    </lineage>
</organism>
<dbReference type="EMBL" id="QFQP01000041">
    <property type="protein sequence ID" value="PZR05970.1"/>
    <property type="molecule type" value="Genomic_DNA"/>
</dbReference>
<evidence type="ECO:0000313" key="1">
    <source>
        <dbReference type="EMBL" id="PZR05970.1"/>
    </source>
</evidence>
<comment type="caution">
    <text evidence="1">The sequence shown here is derived from an EMBL/GenBank/DDBJ whole genome shotgun (WGS) entry which is preliminary data.</text>
</comment>